<evidence type="ECO:0000256" key="6">
    <source>
        <dbReference type="ARBA" id="ARBA00022989"/>
    </source>
</evidence>
<evidence type="ECO:0000256" key="2">
    <source>
        <dbReference type="ARBA" id="ARBA00010441"/>
    </source>
</evidence>
<name>C7LXZ7_ACIFD</name>
<organism evidence="13 14">
    <name type="scientific">Acidimicrobium ferrooxidans (strain DSM 10331 / JCM 15462 / NBRC 103882 / ICP)</name>
    <dbReference type="NCBI Taxonomy" id="525909"/>
    <lineage>
        <taxon>Bacteria</taxon>
        <taxon>Bacillati</taxon>
        <taxon>Actinomycetota</taxon>
        <taxon>Acidimicrobiia</taxon>
        <taxon>Acidimicrobiales</taxon>
        <taxon>Acidimicrobiaceae</taxon>
        <taxon>Acidimicrobium</taxon>
    </lineage>
</organism>
<proteinExistence type="inferred from homology"/>
<evidence type="ECO:0000256" key="8">
    <source>
        <dbReference type="ARBA" id="ARBA00023136"/>
    </source>
</evidence>
<sequence length="190" mass="19818">MDSMSSPQRVAVYGPSALATPANAVSVVRLLLAPVIVVVLLGAPDGWVPLALWAGVALSDKVDGVLARRQGVTRAGAFLDPLADKVLVFSVLGALWLLHRVPALPIVIMGTREIAVSVYRTQVLAGGQSLPARLPGKLKMLVQVIAVGVALVPGFALHDESVVTTLLWGATVLAVVSGVQYFVDARSIQS</sequence>
<reference evidence="13 14" key="1">
    <citation type="journal article" date="2009" name="Stand. Genomic Sci.">
        <title>Complete genome sequence of Acidimicrobium ferrooxidans type strain (ICP).</title>
        <authorList>
            <person name="Clum A."/>
            <person name="Nolan M."/>
            <person name="Lang E."/>
            <person name="Glavina Del Rio T."/>
            <person name="Tice H."/>
            <person name="Copeland A."/>
            <person name="Cheng J.F."/>
            <person name="Lucas S."/>
            <person name="Chen F."/>
            <person name="Bruce D."/>
            <person name="Goodwin L."/>
            <person name="Pitluck S."/>
            <person name="Ivanova N."/>
            <person name="Mavrommatis K."/>
            <person name="Mikhailova N."/>
            <person name="Pati A."/>
            <person name="Chen A."/>
            <person name="Palaniappan K."/>
            <person name="Goker M."/>
            <person name="Spring S."/>
            <person name="Land M."/>
            <person name="Hauser L."/>
            <person name="Chang Y.J."/>
            <person name="Jeffries C.C."/>
            <person name="Chain P."/>
            <person name="Bristow J."/>
            <person name="Eisen J.A."/>
            <person name="Markowitz V."/>
            <person name="Hugenholtz P."/>
            <person name="Kyrpides N.C."/>
            <person name="Klenk H.P."/>
            <person name="Lapidus A."/>
        </authorList>
    </citation>
    <scope>NUCLEOTIDE SEQUENCE [LARGE SCALE GENOMIC DNA]</scope>
    <source>
        <strain evidence="14">DSM 10331 / JCM 15462 / NBRC 103882 / ICP</strain>
    </source>
</reference>
<dbReference type="UniPathway" id="UPA00085"/>
<dbReference type="Pfam" id="PF01066">
    <property type="entry name" value="CDP-OH_P_transf"/>
    <property type="match status" value="1"/>
</dbReference>
<comment type="similarity">
    <text evidence="2 11">Belongs to the CDP-alcohol phosphatidyltransferase class-I family.</text>
</comment>
<evidence type="ECO:0000256" key="12">
    <source>
        <dbReference type="SAM" id="Phobius"/>
    </source>
</evidence>
<evidence type="ECO:0000313" key="14">
    <source>
        <dbReference type="Proteomes" id="UP000000771"/>
    </source>
</evidence>
<evidence type="ECO:0000256" key="10">
    <source>
        <dbReference type="ARBA" id="ARBA00023264"/>
    </source>
</evidence>
<evidence type="ECO:0000256" key="5">
    <source>
        <dbReference type="ARBA" id="ARBA00022692"/>
    </source>
</evidence>
<dbReference type="HOGENOM" id="CLU_051314_2_2_11"/>
<feature type="transmembrane region" description="Helical" evidence="12">
    <location>
        <begin position="162"/>
        <end position="183"/>
    </location>
</feature>
<dbReference type="EMBL" id="CP001631">
    <property type="protein sequence ID" value="ACU53605.1"/>
    <property type="molecule type" value="Genomic_DNA"/>
</dbReference>
<evidence type="ECO:0000256" key="1">
    <source>
        <dbReference type="ARBA" id="ARBA00004141"/>
    </source>
</evidence>
<dbReference type="InterPro" id="IPR050324">
    <property type="entry name" value="CDP-alcohol_PTase-I"/>
</dbReference>
<feature type="transmembrane region" description="Helical" evidence="12">
    <location>
        <begin position="138"/>
        <end position="156"/>
    </location>
</feature>
<keyword evidence="6 12" id="KW-1133">Transmembrane helix</keyword>
<dbReference type="PANTHER" id="PTHR14269">
    <property type="entry name" value="CDP-DIACYLGLYCEROL--GLYCEROL-3-PHOSPHATE 3-PHOSPHATIDYLTRANSFERASE-RELATED"/>
    <property type="match status" value="1"/>
</dbReference>
<gene>
    <name evidence="13" type="ordered locus">Afer_0651</name>
</gene>
<evidence type="ECO:0000256" key="3">
    <source>
        <dbReference type="ARBA" id="ARBA00022516"/>
    </source>
</evidence>
<dbReference type="InterPro" id="IPR004570">
    <property type="entry name" value="Phosphatidylglycerol_P_synth"/>
</dbReference>
<protein>
    <submittedName>
        <fullName evidence="13">CDP-alcohol phosphatidyltransferase</fullName>
    </submittedName>
</protein>
<feature type="transmembrane region" description="Helical" evidence="12">
    <location>
        <begin position="86"/>
        <end position="110"/>
    </location>
</feature>
<dbReference type="STRING" id="525909.Afer_0651"/>
<keyword evidence="4 11" id="KW-0808">Transferase</keyword>
<keyword evidence="5 12" id="KW-0812">Transmembrane</keyword>
<dbReference type="PROSITE" id="PS00379">
    <property type="entry name" value="CDP_ALCOHOL_P_TRANSF"/>
    <property type="match status" value="1"/>
</dbReference>
<dbReference type="eggNOG" id="COG0558">
    <property type="taxonomic scope" value="Bacteria"/>
</dbReference>
<dbReference type="PIRSF" id="PIRSF000847">
    <property type="entry name" value="Phos_ph_gly_syn"/>
    <property type="match status" value="1"/>
</dbReference>
<evidence type="ECO:0000256" key="11">
    <source>
        <dbReference type="RuleBase" id="RU003750"/>
    </source>
</evidence>
<dbReference type="PANTHER" id="PTHR14269:SF11">
    <property type="entry name" value="CDP-DIACYLGLYCEROL--GLYCEROL-3-PHOSPHATE 3-PHOSPHATIDYLTRANSFERASE"/>
    <property type="match status" value="1"/>
</dbReference>
<feature type="transmembrane region" description="Helical" evidence="12">
    <location>
        <begin position="21"/>
        <end position="43"/>
    </location>
</feature>
<keyword evidence="7" id="KW-0443">Lipid metabolism</keyword>
<dbReference type="AlphaFoldDB" id="C7LXZ7"/>
<keyword evidence="14" id="KW-1185">Reference proteome</keyword>
<dbReference type="GO" id="GO:0046474">
    <property type="term" value="P:glycerophospholipid biosynthetic process"/>
    <property type="evidence" value="ECO:0007669"/>
    <property type="project" value="TreeGrafter"/>
</dbReference>
<dbReference type="GO" id="GO:0008444">
    <property type="term" value="F:CDP-diacylglycerol-glycerol-3-phosphate 3-phosphatidyltransferase activity"/>
    <property type="evidence" value="ECO:0007669"/>
    <property type="project" value="InterPro"/>
</dbReference>
<keyword evidence="3" id="KW-0444">Lipid biosynthesis</keyword>
<dbReference type="InterPro" id="IPR000462">
    <property type="entry name" value="CDP-OH_P_trans"/>
</dbReference>
<dbReference type="KEGG" id="afo:Afer_0651"/>
<dbReference type="GO" id="GO:0016020">
    <property type="term" value="C:membrane"/>
    <property type="evidence" value="ECO:0007669"/>
    <property type="project" value="UniProtKB-SubCell"/>
</dbReference>
<accession>C7LXZ7</accession>
<dbReference type="Proteomes" id="UP000000771">
    <property type="component" value="Chromosome"/>
</dbReference>
<evidence type="ECO:0000313" key="13">
    <source>
        <dbReference type="EMBL" id="ACU53605.1"/>
    </source>
</evidence>
<evidence type="ECO:0000256" key="7">
    <source>
        <dbReference type="ARBA" id="ARBA00023098"/>
    </source>
</evidence>
<evidence type="ECO:0000256" key="9">
    <source>
        <dbReference type="ARBA" id="ARBA00023209"/>
    </source>
</evidence>
<dbReference type="Gene3D" id="1.20.120.1760">
    <property type="match status" value="1"/>
</dbReference>
<comment type="subcellular location">
    <subcellularLocation>
        <location evidence="1">Membrane</location>
        <topology evidence="1">Multi-pass membrane protein</topology>
    </subcellularLocation>
</comment>
<dbReference type="InterPro" id="IPR043130">
    <property type="entry name" value="CDP-OH_PTrfase_TM_dom"/>
</dbReference>
<dbReference type="InterPro" id="IPR048254">
    <property type="entry name" value="CDP_ALCOHOL_P_TRANSF_CS"/>
</dbReference>
<keyword evidence="10" id="KW-1208">Phospholipid metabolism</keyword>
<keyword evidence="9" id="KW-0594">Phospholipid biosynthesis</keyword>
<evidence type="ECO:0000256" key="4">
    <source>
        <dbReference type="ARBA" id="ARBA00022679"/>
    </source>
</evidence>
<keyword evidence="8 12" id="KW-0472">Membrane</keyword>